<feature type="region of interest" description="Disordered" evidence="6">
    <location>
        <begin position="913"/>
        <end position="958"/>
    </location>
</feature>
<name>A0A7S4DGN6_9EUKA</name>
<keyword evidence="5" id="KW-0067">ATP-binding</keyword>
<feature type="domain" description="AAA+ ATPase" evidence="7">
    <location>
        <begin position="494"/>
        <end position="674"/>
    </location>
</feature>
<keyword evidence="3" id="KW-0378">Hydrolase</keyword>
<feature type="region of interest" description="Disordered" evidence="6">
    <location>
        <begin position="110"/>
        <end position="140"/>
    </location>
</feature>
<dbReference type="FunFam" id="3.40.50.300:FF:000326">
    <property type="entry name" value="P-loop containing nucleoside triphosphate hydrolase"/>
    <property type="match status" value="1"/>
</dbReference>
<accession>A0A7S4DGN6</accession>
<protein>
    <recommendedName>
        <fullName evidence="7">AAA+ ATPase domain-containing protein</fullName>
    </recommendedName>
</protein>
<dbReference type="PANTHER" id="PTHR43788:SF13">
    <property type="entry name" value="REGULATOR OF NONSENSE TRANSCRIPTS 1"/>
    <property type="match status" value="1"/>
</dbReference>
<dbReference type="GO" id="GO:0005524">
    <property type="term" value="F:ATP binding"/>
    <property type="evidence" value="ECO:0007669"/>
    <property type="project" value="UniProtKB-KW"/>
</dbReference>
<gene>
    <name evidence="8" type="ORF">LGLO00237_LOCUS2872</name>
</gene>
<evidence type="ECO:0000256" key="4">
    <source>
        <dbReference type="ARBA" id="ARBA00022806"/>
    </source>
</evidence>
<feature type="compositionally biased region" description="Basic and acidic residues" evidence="6">
    <location>
        <begin position="919"/>
        <end position="928"/>
    </location>
</feature>
<evidence type="ECO:0000313" key="8">
    <source>
        <dbReference type="EMBL" id="CAE0648175.1"/>
    </source>
</evidence>
<dbReference type="GO" id="GO:0005694">
    <property type="term" value="C:chromosome"/>
    <property type="evidence" value="ECO:0007669"/>
    <property type="project" value="UniProtKB-ARBA"/>
</dbReference>
<evidence type="ECO:0000259" key="7">
    <source>
        <dbReference type="SMART" id="SM00382"/>
    </source>
</evidence>
<keyword evidence="2" id="KW-0547">Nucleotide-binding</keyword>
<feature type="region of interest" description="Disordered" evidence="6">
    <location>
        <begin position="1054"/>
        <end position="1092"/>
    </location>
</feature>
<comment type="similarity">
    <text evidence="1">Belongs to the DNA2/NAM7 helicase family.</text>
</comment>
<dbReference type="PANTHER" id="PTHR43788">
    <property type="entry name" value="DNA2/NAM7 HELICASE FAMILY MEMBER"/>
    <property type="match status" value="1"/>
</dbReference>
<dbReference type="InterPro" id="IPR041679">
    <property type="entry name" value="DNA2/NAM7-like_C"/>
</dbReference>
<organism evidence="8">
    <name type="scientific">Lotharella globosa</name>
    <dbReference type="NCBI Taxonomy" id="91324"/>
    <lineage>
        <taxon>Eukaryota</taxon>
        <taxon>Sar</taxon>
        <taxon>Rhizaria</taxon>
        <taxon>Cercozoa</taxon>
        <taxon>Chlorarachniophyceae</taxon>
        <taxon>Lotharella</taxon>
    </lineage>
</organism>
<dbReference type="SMART" id="SM00382">
    <property type="entry name" value="AAA"/>
    <property type="match status" value="1"/>
</dbReference>
<dbReference type="CDD" id="cd18808">
    <property type="entry name" value="SF1_C_Upf1"/>
    <property type="match status" value="1"/>
</dbReference>
<evidence type="ECO:0000256" key="2">
    <source>
        <dbReference type="ARBA" id="ARBA00022741"/>
    </source>
</evidence>
<dbReference type="AlphaFoldDB" id="A0A7S4DGN6"/>
<dbReference type="SUPFAM" id="SSF52540">
    <property type="entry name" value="P-loop containing nucleoside triphosphate hydrolases"/>
    <property type="match status" value="1"/>
</dbReference>
<dbReference type="GO" id="GO:0016787">
    <property type="term" value="F:hydrolase activity"/>
    <property type="evidence" value="ECO:0007669"/>
    <property type="project" value="UniProtKB-KW"/>
</dbReference>
<dbReference type="InterPro" id="IPR003593">
    <property type="entry name" value="AAA+_ATPase"/>
</dbReference>
<dbReference type="Pfam" id="PF13086">
    <property type="entry name" value="AAA_11"/>
    <property type="match status" value="2"/>
</dbReference>
<dbReference type="Gene3D" id="1.25.40.10">
    <property type="entry name" value="Tetratricopeptide repeat domain"/>
    <property type="match status" value="1"/>
</dbReference>
<proteinExistence type="inferred from homology"/>
<dbReference type="InterPro" id="IPR011990">
    <property type="entry name" value="TPR-like_helical_dom_sf"/>
</dbReference>
<evidence type="ECO:0000256" key="6">
    <source>
        <dbReference type="SAM" id="MobiDB-lite"/>
    </source>
</evidence>
<feature type="compositionally biased region" description="Polar residues" evidence="6">
    <location>
        <begin position="947"/>
        <end position="956"/>
    </location>
</feature>
<reference evidence="8" key="1">
    <citation type="submission" date="2021-01" db="EMBL/GenBank/DDBJ databases">
        <authorList>
            <person name="Corre E."/>
            <person name="Pelletier E."/>
            <person name="Niang G."/>
            <person name="Scheremetjew M."/>
            <person name="Finn R."/>
            <person name="Kale V."/>
            <person name="Holt S."/>
            <person name="Cochrane G."/>
            <person name="Meng A."/>
            <person name="Brown T."/>
            <person name="Cohen L."/>
        </authorList>
    </citation>
    <scope>NUCLEOTIDE SEQUENCE</scope>
    <source>
        <strain evidence="8">CCCM811</strain>
    </source>
</reference>
<sequence>MSRWWSGSQMKNHFTVALARIHMVVRYHWVGIGSPQVTCKFRLDGENARSHALTELAPLVSGLAGRGGTKFAACNDLIEQMCEVMDRHNLLRGRPLTGAEQLNYMKKAEKVKNKKGGGGGGGGSSAPSRKGERKMPFGSKGFSKAIRSAMTTGDWARAMQSFSSMIQRNAEPDMITAYALLTACIKGGSVPLPPEVSALLAKMAASPRNSNDRAPGKLRMLSHKEAFQLLQAMPQSIDSHAGARLAMDIIDATSFTSIAPGAKEYAKRKLNLLVLEFLEEAAVDRQRIESRDLQSLQRTGQAIADCRVERSMMKKKEHDVAFGRPHSGALEGRGMQKGDSVVISIMRERRMAMIEADVVGIGSRQVVVRFRASKEWDDMRERGSREYGGRAVSYRIDKMGNRMTHTRMIRAIEIITGDELGYGGGGNGKTLKNVVSPHPSLINAIVSPHEKLTGASLTAIEGSFTPALEGILKARVRHLNLNASQHYAVERALLQRVTLIQGPPGTGKTHVSVAIMEQWARLRKKVLAVAGTNIAVDNLVEGLVRKGVAVLRLGKPESIRPELERYTIDGLDLSSANGDKQAEYAIIASSLRNAEVICTTCSGAGSEMLARYFFPVVLCDEATQITEPENLIVLCRNAQQVVLVGDQCQLPPTVSSSEAEAGGLSTPLFTRLLRQGVKPCMLDTQYRMHPSIAEFPADIVYGGKLKNGIDAKERPIASSFPWPNKNIPVAIFPVQSQEERDGLSYYNAAEAEQVSWVLEQLLAAGFKVEEIGVITGYAAQVRHLRRMLRYKSSSALSSVEVSTVDGFQGREKEAIVFSAVRSNDTRHVGFLRDWRRVNVMLTRARRAMIVVGNINTLSTEHGTWIHWVSWARANGIVYGEGRSGVYDKQRAQTVGISRVEREATNMGSCLVSNIPEQKGANHDRKHAPAPESKGQALQHGYGGYDPQHTQQSAYTHSAQQTAYGAQQSAYSAYASAYGSQQSAYYNPYGIPQTASGAYGSQDPYSAQQAAYASQQAAYASQDPHGAQQPAYGYGGGQSYDYAAQGGQGYAYGYGSSSYGYEHDSSRKRRHGDEEAGSGEAGKKRRTSFTRER</sequence>
<feature type="compositionally biased region" description="Basic residues" evidence="6">
    <location>
        <begin position="1082"/>
        <end position="1092"/>
    </location>
</feature>
<keyword evidence="4" id="KW-0347">Helicase</keyword>
<evidence type="ECO:0000256" key="3">
    <source>
        <dbReference type="ARBA" id="ARBA00022801"/>
    </source>
</evidence>
<dbReference type="EMBL" id="HBIV01004122">
    <property type="protein sequence ID" value="CAE0648175.1"/>
    <property type="molecule type" value="Transcribed_RNA"/>
</dbReference>
<dbReference type="InterPro" id="IPR041677">
    <property type="entry name" value="DNA2/NAM7_AAA_11"/>
</dbReference>
<dbReference type="Gene3D" id="3.40.50.300">
    <property type="entry name" value="P-loop containing nucleotide triphosphate hydrolases"/>
    <property type="match status" value="2"/>
</dbReference>
<dbReference type="GO" id="GO:0043139">
    <property type="term" value="F:5'-3' DNA helicase activity"/>
    <property type="evidence" value="ECO:0007669"/>
    <property type="project" value="TreeGrafter"/>
</dbReference>
<evidence type="ECO:0000256" key="5">
    <source>
        <dbReference type="ARBA" id="ARBA00022840"/>
    </source>
</evidence>
<dbReference type="InterPro" id="IPR027417">
    <property type="entry name" value="P-loop_NTPase"/>
</dbReference>
<dbReference type="InterPro" id="IPR047187">
    <property type="entry name" value="SF1_C_Upf1"/>
</dbReference>
<dbReference type="Pfam" id="PF13087">
    <property type="entry name" value="AAA_12"/>
    <property type="match status" value="1"/>
</dbReference>
<dbReference type="InterPro" id="IPR050534">
    <property type="entry name" value="Coronavir_polyprotein_1ab"/>
</dbReference>
<evidence type="ECO:0000256" key="1">
    <source>
        <dbReference type="ARBA" id="ARBA00007913"/>
    </source>
</evidence>